<gene>
    <name evidence="6" type="ORF">RIF29_05227</name>
</gene>
<feature type="region of interest" description="Disordered" evidence="5">
    <location>
        <begin position="201"/>
        <end position="252"/>
    </location>
</feature>
<evidence type="ECO:0000256" key="3">
    <source>
        <dbReference type="ARBA" id="ARBA00022958"/>
    </source>
</evidence>
<dbReference type="Proteomes" id="UP001372338">
    <property type="component" value="Unassembled WGS sequence"/>
</dbReference>
<keyword evidence="3" id="KW-0630">Potassium</keyword>
<dbReference type="GO" id="GO:0098662">
    <property type="term" value="P:inorganic cation transmembrane transport"/>
    <property type="evidence" value="ECO:0007669"/>
    <property type="project" value="TreeGrafter"/>
</dbReference>
<dbReference type="GO" id="GO:0006885">
    <property type="term" value="P:regulation of pH"/>
    <property type="evidence" value="ECO:0007669"/>
    <property type="project" value="TreeGrafter"/>
</dbReference>
<evidence type="ECO:0000256" key="5">
    <source>
        <dbReference type="SAM" id="MobiDB-lite"/>
    </source>
</evidence>
<dbReference type="PANTHER" id="PTHR32468:SF74">
    <property type="entry name" value="CATION_H(+) ANTIPORTER 21-RELATED"/>
    <property type="match status" value="1"/>
</dbReference>
<evidence type="ECO:0000313" key="7">
    <source>
        <dbReference type="Proteomes" id="UP001372338"/>
    </source>
</evidence>
<proteinExistence type="predicted"/>
<evidence type="ECO:0000313" key="6">
    <source>
        <dbReference type="EMBL" id="KAK7290655.1"/>
    </source>
</evidence>
<name>A0AAN9J1T1_CROPI</name>
<keyword evidence="4" id="KW-0406">Ion transport</keyword>
<feature type="compositionally biased region" description="Basic and acidic residues" evidence="5">
    <location>
        <begin position="201"/>
        <end position="248"/>
    </location>
</feature>
<accession>A0AAN9J1T1</accession>
<protein>
    <submittedName>
        <fullName evidence="6">Uncharacterized protein</fullName>
    </submittedName>
</protein>
<sequence length="318" mass="36257">MQLMQLRRSWQVDAMTWPYTSDASLSNLQQQSDCAKVFTDATLKPGIGTGMGLVAIDSSGSFMASAIFTPFMNSKVGILTGESILGQLKDYYTYVVPYIMMMPIETLAGLAKAANIINRDRESKDKTKVVLENLVNGTPCSLATFVDRGFGQKQTSKEEKLAMFYVAGADDREALSYAWRMSRNSLVHLTVWDRMEILKEKHEKPSSEEDDQRDCSNKKVKSSEDDPTLETRKEENQLSEKDKDDTANDPKPTYCEIAMSIDGYQPSPKEIIHMVREELCPMLEDRRRKGLLITVRNSRLKIEVSLEEYEEWCRHNYK</sequence>
<reference evidence="6 7" key="1">
    <citation type="submission" date="2024-01" db="EMBL/GenBank/DDBJ databases">
        <title>The genomes of 5 underutilized Papilionoideae crops provide insights into root nodulation and disease resistanc.</title>
        <authorList>
            <person name="Yuan L."/>
        </authorList>
    </citation>
    <scope>NUCLEOTIDE SEQUENCE [LARGE SCALE GENOMIC DNA]</scope>
    <source>
        <strain evidence="6">ZHUSHIDOU_FW_LH</strain>
        <tissue evidence="6">Leaf</tissue>
    </source>
</reference>
<comment type="caution">
    <text evidence="6">The sequence shown here is derived from an EMBL/GenBank/DDBJ whole genome shotgun (WGS) entry which is preliminary data.</text>
</comment>
<dbReference type="GO" id="GO:0006813">
    <property type="term" value="P:potassium ion transport"/>
    <property type="evidence" value="ECO:0007669"/>
    <property type="project" value="UniProtKB-KW"/>
</dbReference>
<evidence type="ECO:0000256" key="2">
    <source>
        <dbReference type="ARBA" id="ARBA00022538"/>
    </source>
</evidence>
<organism evidence="6 7">
    <name type="scientific">Crotalaria pallida</name>
    <name type="common">Smooth rattlebox</name>
    <name type="synonym">Crotalaria striata</name>
    <dbReference type="NCBI Taxonomy" id="3830"/>
    <lineage>
        <taxon>Eukaryota</taxon>
        <taxon>Viridiplantae</taxon>
        <taxon>Streptophyta</taxon>
        <taxon>Embryophyta</taxon>
        <taxon>Tracheophyta</taxon>
        <taxon>Spermatophyta</taxon>
        <taxon>Magnoliopsida</taxon>
        <taxon>eudicotyledons</taxon>
        <taxon>Gunneridae</taxon>
        <taxon>Pentapetalae</taxon>
        <taxon>rosids</taxon>
        <taxon>fabids</taxon>
        <taxon>Fabales</taxon>
        <taxon>Fabaceae</taxon>
        <taxon>Papilionoideae</taxon>
        <taxon>50 kb inversion clade</taxon>
        <taxon>genistoids sensu lato</taxon>
        <taxon>core genistoids</taxon>
        <taxon>Crotalarieae</taxon>
        <taxon>Crotalaria</taxon>
    </lineage>
</organism>
<dbReference type="EMBL" id="JAYWIO010000001">
    <property type="protein sequence ID" value="KAK7290655.1"/>
    <property type="molecule type" value="Genomic_DNA"/>
</dbReference>
<evidence type="ECO:0000256" key="4">
    <source>
        <dbReference type="ARBA" id="ARBA00023065"/>
    </source>
</evidence>
<dbReference type="GO" id="GO:0012505">
    <property type="term" value="C:endomembrane system"/>
    <property type="evidence" value="ECO:0007669"/>
    <property type="project" value="TreeGrafter"/>
</dbReference>
<evidence type="ECO:0000256" key="1">
    <source>
        <dbReference type="ARBA" id="ARBA00022448"/>
    </source>
</evidence>
<keyword evidence="7" id="KW-1185">Reference proteome</keyword>
<keyword evidence="2" id="KW-0633">Potassium transport</keyword>
<keyword evidence="1" id="KW-0813">Transport</keyword>
<dbReference type="AlphaFoldDB" id="A0AAN9J1T1"/>
<dbReference type="InterPro" id="IPR050794">
    <property type="entry name" value="CPA2_transporter"/>
</dbReference>
<dbReference type="PANTHER" id="PTHR32468">
    <property type="entry name" value="CATION/H + ANTIPORTER"/>
    <property type="match status" value="1"/>
</dbReference>